<feature type="region of interest" description="Disordered" evidence="4">
    <location>
        <begin position="1"/>
        <end position="26"/>
    </location>
</feature>
<evidence type="ECO:0000313" key="6">
    <source>
        <dbReference type="Proteomes" id="UP000095300"/>
    </source>
</evidence>
<sequence>MMNVETVNPLNTFDPKNPHGLGDPNDKSLRKVEIEVLIPKIMRDRAKELHCAEEVKSFETCCKGSGVLMVISCRKENSHLKECLSKWYKDEAFKDECKKIYLQERSDFRSTGIPKKHRVEKV</sequence>
<keyword evidence="2" id="KW-1015">Disulfide bond</keyword>
<dbReference type="KEGG" id="scac:106092986"/>
<dbReference type="EnsemblMetazoa" id="SCAU003854-RA">
    <property type="protein sequence ID" value="SCAU003854-PA"/>
    <property type="gene ID" value="SCAU003854"/>
</dbReference>
<dbReference type="GO" id="GO:0005739">
    <property type="term" value="C:mitochondrion"/>
    <property type="evidence" value="ECO:0007669"/>
    <property type="project" value="UniProtKB-SubCell"/>
</dbReference>
<dbReference type="Proteomes" id="UP000095300">
    <property type="component" value="Unassembled WGS sequence"/>
</dbReference>
<keyword evidence="6" id="KW-1185">Reference proteome</keyword>
<dbReference type="AlphaFoldDB" id="A0A1I8P135"/>
<dbReference type="PROSITE" id="PS51808">
    <property type="entry name" value="CHCH"/>
    <property type="match status" value="1"/>
</dbReference>
<name>A0A1I8P135_STOCA</name>
<dbReference type="PANTHER" id="PTHR22977:SF5">
    <property type="entry name" value="COX ASSEMBLY MITOCHONDRIAL PROTEIN HOMOLOG"/>
    <property type="match status" value="1"/>
</dbReference>
<comment type="subcellular location">
    <subcellularLocation>
        <location evidence="3">Mitochondrion</location>
    </subcellularLocation>
</comment>
<gene>
    <name evidence="5" type="primary">106092986</name>
</gene>
<protein>
    <recommendedName>
        <fullName evidence="3">COX assembly mitochondrial protein</fullName>
    </recommendedName>
</protein>
<keyword evidence="3" id="KW-0496">Mitochondrion</keyword>
<organism evidence="5 6">
    <name type="scientific">Stomoxys calcitrans</name>
    <name type="common">Stable fly</name>
    <name type="synonym">Conops calcitrans</name>
    <dbReference type="NCBI Taxonomy" id="35570"/>
    <lineage>
        <taxon>Eukaryota</taxon>
        <taxon>Metazoa</taxon>
        <taxon>Ecdysozoa</taxon>
        <taxon>Arthropoda</taxon>
        <taxon>Hexapoda</taxon>
        <taxon>Insecta</taxon>
        <taxon>Pterygota</taxon>
        <taxon>Neoptera</taxon>
        <taxon>Endopterygota</taxon>
        <taxon>Diptera</taxon>
        <taxon>Brachycera</taxon>
        <taxon>Muscomorpha</taxon>
        <taxon>Muscoidea</taxon>
        <taxon>Muscidae</taxon>
        <taxon>Stomoxys</taxon>
    </lineage>
</organism>
<evidence type="ECO:0000256" key="2">
    <source>
        <dbReference type="ARBA" id="ARBA00023157"/>
    </source>
</evidence>
<accession>A0A1I8P135</accession>
<feature type="compositionally biased region" description="Polar residues" evidence="4">
    <location>
        <begin position="1"/>
        <end position="11"/>
    </location>
</feature>
<dbReference type="PANTHER" id="PTHR22977">
    <property type="entry name" value="COX ASSEMBLY MITOCHONDRIAL PROTEIN"/>
    <property type="match status" value="1"/>
</dbReference>
<comment type="similarity">
    <text evidence="1 3">Belongs to the CMC family.</text>
</comment>
<proteinExistence type="inferred from homology"/>
<evidence type="ECO:0000256" key="3">
    <source>
        <dbReference type="RuleBase" id="RU364104"/>
    </source>
</evidence>
<evidence type="ECO:0000313" key="5">
    <source>
        <dbReference type="EnsemblMetazoa" id="SCAU003854-PA"/>
    </source>
</evidence>
<evidence type="ECO:0000256" key="4">
    <source>
        <dbReference type="SAM" id="MobiDB-lite"/>
    </source>
</evidence>
<dbReference type="InterPro" id="IPR013892">
    <property type="entry name" value="Cyt_c_biogenesis_Cmc1-like"/>
</dbReference>
<dbReference type="VEuPathDB" id="VectorBase:SCAU003854"/>
<dbReference type="OrthoDB" id="6224010at2759"/>
<evidence type="ECO:0000256" key="1">
    <source>
        <dbReference type="ARBA" id="ARBA00007347"/>
    </source>
</evidence>
<dbReference type="STRING" id="35570.A0A1I8P135"/>
<reference evidence="5" key="1">
    <citation type="submission" date="2020-05" db="UniProtKB">
        <authorList>
            <consortium name="EnsemblMetazoa"/>
        </authorList>
    </citation>
    <scope>IDENTIFICATION</scope>
    <source>
        <strain evidence="5">USDA</strain>
    </source>
</reference>
<dbReference type="Pfam" id="PF08583">
    <property type="entry name" value="Cmc1"/>
    <property type="match status" value="1"/>
</dbReference>